<evidence type="ECO:0000256" key="1">
    <source>
        <dbReference type="ARBA" id="ARBA00023229"/>
    </source>
</evidence>
<dbReference type="SUPFAM" id="SSF53901">
    <property type="entry name" value="Thiolase-like"/>
    <property type="match status" value="2"/>
</dbReference>
<dbReference type="CDD" id="cd00829">
    <property type="entry name" value="SCP-x_thiolase"/>
    <property type="match status" value="1"/>
</dbReference>
<name>A0A401HB48_AERPX</name>
<dbReference type="InterPro" id="IPR055140">
    <property type="entry name" value="Thiolase_C_2"/>
</dbReference>
<dbReference type="InterPro" id="IPR016039">
    <property type="entry name" value="Thiolase-like"/>
</dbReference>
<feature type="domain" description="Thiolase N-terminal" evidence="2">
    <location>
        <begin position="17"/>
        <end position="180"/>
    </location>
</feature>
<dbReference type="EMBL" id="BDMD01000075">
    <property type="protein sequence ID" value="GBF09539.1"/>
    <property type="molecule type" value="Genomic_DNA"/>
</dbReference>
<keyword evidence="1" id="KW-0414">Isoprene biosynthesis</keyword>
<sequence>MLNVAVKSVGMVKVGRHFSSGVEELAKEALESALSDAGWASVDAVVVSSFVYPRLSGQADIASYIVSSLGFGGATAITVEAGEASGLAAAVTAARLAAEGKKVVLLGVDKMSDAPSSRVYSILKGVYNIDWDGVYPISHAAIHGLLADMYMSRYGVDRDTLSYWPALMHSNAKENPYAMLRFAIKPEAVKDAMPVALPLTMLDTFAMGDGAAAVTLSRGDGGLAVLKAVEAASGPLSISHLDDPLIMPAVKEAWDKARSVAGVNNIDVLEVHDSYTITGIIILESLGLAEKGTAAKRVAEGYFTPSGEGPTVNASGGLKARGHSGGATGVYMLGEVAMQLAGVFPGVNAPGAKTGAAVSINGHGSSAYIAVLASDAR</sequence>
<comment type="caution">
    <text evidence="4">The sequence shown here is derived from an EMBL/GenBank/DDBJ whole genome shotgun (WGS) entry which is preliminary data.</text>
</comment>
<reference evidence="4 5" key="1">
    <citation type="submission" date="2017-02" db="EMBL/GenBank/DDBJ databases">
        <title>isolation and characterization of a novel temperate virus Aeropyrum globular virus 1 infecting hyperthermophilic archaeon Aeropyrum.</title>
        <authorList>
            <person name="Yumiya M."/>
            <person name="Yoshida T."/>
            <person name="Sako Y."/>
        </authorList>
    </citation>
    <scope>NUCLEOTIDE SEQUENCE [LARGE SCALE GENOMIC DNA]</scope>
    <source>
        <strain evidence="4 5">YK1-12-2013</strain>
    </source>
</reference>
<dbReference type="PANTHER" id="PTHR42870:SF6">
    <property type="entry name" value="ACETYL-COA C-ACYLTRANSFERASE"/>
    <property type="match status" value="1"/>
</dbReference>
<dbReference type="Pfam" id="PF22691">
    <property type="entry name" value="Thiolase_C_1"/>
    <property type="match status" value="1"/>
</dbReference>
<protein>
    <submittedName>
        <fullName evidence="4">Putative 3-ketoacyl-CoA thiolase</fullName>
    </submittedName>
</protein>
<dbReference type="InterPro" id="IPR002155">
    <property type="entry name" value="Thiolase"/>
</dbReference>
<accession>A0A401HB48</accession>
<dbReference type="GO" id="GO:0008299">
    <property type="term" value="P:isoprenoid biosynthetic process"/>
    <property type="evidence" value="ECO:0007669"/>
    <property type="project" value="UniProtKB-KW"/>
</dbReference>
<dbReference type="PIRSF" id="PIRSF000429">
    <property type="entry name" value="Ac-CoA_Ac_transf"/>
    <property type="match status" value="1"/>
</dbReference>
<dbReference type="GO" id="GO:0016747">
    <property type="term" value="F:acyltransferase activity, transferring groups other than amino-acyl groups"/>
    <property type="evidence" value="ECO:0007669"/>
    <property type="project" value="InterPro"/>
</dbReference>
<feature type="domain" description="Thiolase C-terminal" evidence="3">
    <location>
        <begin position="237"/>
        <end position="373"/>
    </location>
</feature>
<dbReference type="InterPro" id="IPR020616">
    <property type="entry name" value="Thiolase_N"/>
</dbReference>
<gene>
    <name evidence="4" type="ORF">apy_12640</name>
</gene>
<proteinExistence type="predicted"/>
<evidence type="ECO:0000313" key="4">
    <source>
        <dbReference type="EMBL" id="GBF09539.1"/>
    </source>
</evidence>
<dbReference type="Gene3D" id="3.40.47.10">
    <property type="match status" value="1"/>
</dbReference>
<evidence type="ECO:0000259" key="2">
    <source>
        <dbReference type="Pfam" id="PF00108"/>
    </source>
</evidence>
<evidence type="ECO:0000259" key="3">
    <source>
        <dbReference type="Pfam" id="PF22691"/>
    </source>
</evidence>
<organism evidence="4 5">
    <name type="scientific">Aeropyrum pernix</name>
    <dbReference type="NCBI Taxonomy" id="56636"/>
    <lineage>
        <taxon>Archaea</taxon>
        <taxon>Thermoproteota</taxon>
        <taxon>Thermoprotei</taxon>
        <taxon>Desulfurococcales</taxon>
        <taxon>Desulfurococcaceae</taxon>
        <taxon>Aeropyrum</taxon>
    </lineage>
</organism>
<dbReference type="OrthoDB" id="167534at2157"/>
<dbReference type="AlphaFoldDB" id="A0A401HB48"/>
<evidence type="ECO:0000313" key="5">
    <source>
        <dbReference type="Proteomes" id="UP000291213"/>
    </source>
</evidence>
<dbReference type="Proteomes" id="UP000291213">
    <property type="component" value="Unassembled WGS sequence"/>
</dbReference>
<dbReference type="Pfam" id="PF00108">
    <property type="entry name" value="Thiolase_N"/>
    <property type="match status" value="1"/>
</dbReference>
<dbReference type="PANTHER" id="PTHR42870">
    <property type="entry name" value="ACETYL-COA C-ACETYLTRANSFERASE"/>
    <property type="match status" value="1"/>
</dbReference>